<comment type="subcellular location">
    <subcellularLocation>
        <location evidence="10">Cytoplasm</location>
    </subcellularLocation>
</comment>
<dbReference type="EMBL" id="FXTX01000002">
    <property type="protein sequence ID" value="SMP02566.1"/>
    <property type="molecule type" value="Genomic_DNA"/>
</dbReference>
<evidence type="ECO:0000256" key="5">
    <source>
        <dbReference type="ARBA" id="ARBA00022741"/>
    </source>
</evidence>
<dbReference type="InterPro" id="IPR027368">
    <property type="entry name" value="MnmE_dom2"/>
</dbReference>
<comment type="caution">
    <text evidence="14">The sequence shown here is derived from an EMBL/GenBank/DDBJ whole genome shotgun (WGS) entry which is preliminary data.</text>
</comment>
<dbReference type="InterPro" id="IPR018948">
    <property type="entry name" value="GTP-bd_TrmE_N"/>
</dbReference>
<comment type="similarity">
    <text evidence="1 10 11">Belongs to the TRAFAC class TrmE-Era-EngA-EngB-Septin-like GTPase superfamily. TrmE GTPase family.</text>
</comment>
<feature type="coiled-coil region" evidence="12">
    <location>
        <begin position="356"/>
        <end position="414"/>
    </location>
</feature>
<dbReference type="GO" id="GO:0005525">
    <property type="term" value="F:GTP binding"/>
    <property type="evidence" value="ECO:0007669"/>
    <property type="project" value="UniProtKB-UniRule"/>
</dbReference>
<feature type="binding site" evidence="10">
    <location>
        <position position="446"/>
    </location>
    <ligand>
        <name>(6S)-5-formyl-5,6,7,8-tetrahydrofolate</name>
        <dbReference type="ChEBI" id="CHEBI:57457"/>
    </ligand>
</feature>
<dbReference type="GO" id="GO:0003924">
    <property type="term" value="F:GTPase activity"/>
    <property type="evidence" value="ECO:0007669"/>
    <property type="project" value="UniProtKB-UniRule"/>
</dbReference>
<evidence type="ECO:0000313" key="14">
    <source>
        <dbReference type="EMBL" id="SMP02566.1"/>
    </source>
</evidence>
<sequence length="446" mass="50148">MIKDTIVANATPLIPSGVSIIRISGEKALEIGKKIFATPSQIQERKVYFGKVLNRKGEIIDEGLFIFFKAPRSFTGEDVVEIHTHGSVPVVRRVIEEAIYFGARLAQPGEFTKRAFLNGKIDLTQAEAIAELISAKTEKASKIALNILEGKLSQKINYLREKLIELISLIEAEINFPEDVEEIDIKIIQSNLLEVINQINKLIESYNKGRIIKEGIKLAIVGRPNVGKSSLFNALIGYERAIVSQYEGTTRDFIEERAVIQGIPIILLDTAGIRESSDYVEKIGIQKAKEKIEEADIILFVFDLSKGFTEEDKKLYEEIKDKSPIIVGNKLDIAKNLDEFKNDSIILVSSKTSEGLKKLEEAILNKLSISEEKEEEIFINVRHLNALTQAKSVLENVLKNLEILQNQKEILMLDLQESLRYLEEIVGVITTEEILGNIFYSFCIGK</sequence>
<dbReference type="SUPFAM" id="SSF52540">
    <property type="entry name" value="P-loop containing nucleoside triphosphate hydrolases"/>
    <property type="match status" value="1"/>
</dbReference>
<dbReference type="NCBIfam" id="TIGR00231">
    <property type="entry name" value="small_GTP"/>
    <property type="match status" value="1"/>
</dbReference>
<dbReference type="Gene3D" id="3.30.1360.120">
    <property type="entry name" value="Probable tRNA modification gtpase trme, domain 1"/>
    <property type="match status" value="1"/>
</dbReference>
<evidence type="ECO:0000256" key="2">
    <source>
        <dbReference type="ARBA" id="ARBA00022490"/>
    </source>
</evidence>
<accession>A0AA46AD52</accession>
<dbReference type="EC" id="3.6.-.-" evidence="10"/>
<dbReference type="InterPro" id="IPR031168">
    <property type="entry name" value="G_TrmE"/>
</dbReference>
<dbReference type="NCBIfam" id="NF003661">
    <property type="entry name" value="PRK05291.1-3"/>
    <property type="match status" value="1"/>
</dbReference>
<evidence type="ECO:0000256" key="11">
    <source>
        <dbReference type="RuleBase" id="RU003313"/>
    </source>
</evidence>
<dbReference type="PANTHER" id="PTHR42714">
    <property type="entry name" value="TRNA MODIFICATION GTPASE GTPBP3"/>
    <property type="match status" value="1"/>
</dbReference>
<dbReference type="HAMAP" id="MF_00379">
    <property type="entry name" value="GTPase_MnmE"/>
    <property type="match status" value="1"/>
</dbReference>
<feature type="binding site" evidence="10">
    <location>
        <position position="250"/>
    </location>
    <ligand>
        <name>Mg(2+)</name>
        <dbReference type="ChEBI" id="CHEBI:18420"/>
    </ligand>
</feature>
<comment type="caution">
    <text evidence="10">Lacks conserved residue(s) required for the propagation of feature annotation.</text>
</comment>
<evidence type="ECO:0000256" key="8">
    <source>
        <dbReference type="ARBA" id="ARBA00022958"/>
    </source>
</evidence>
<dbReference type="NCBIfam" id="TIGR00450">
    <property type="entry name" value="mnmE_trmE_thdF"/>
    <property type="match status" value="1"/>
</dbReference>
<evidence type="ECO:0000256" key="6">
    <source>
        <dbReference type="ARBA" id="ARBA00022801"/>
    </source>
</evidence>
<keyword evidence="12" id="KW-0175">Coiled coil</keyword>
<dbReference type="PANTHER" id="PTHR42714:SF2">
    <property type="entry name" value="TRNA MODIFICATION GTPASE GTPBP3, MITOCHONDRIAL"/>
    <property type="match status" value="1"/>
</dbReference>
<name>A0AA46AD52_9AQUI</name>
<dbReference type="GO" id="GO:0030488">
    <property type="term" value="P:tRNA methylation"/>
    <property type="evidence" value="ECO:0007669"/>
    <property type="project" value="TreeGrafter"/>
</dbReference>
<evidence type="ECO:0000256" key="12">
    <source>
        <dbReference type="SAM" id="Coils"/>
    </source>
</evidence>
<keyword evidence="3 10" id="KW-0819">tRNA processing</keyword>
<feature type="binding site" evidence="10">
    <location>
        <position position="81"/>
    </location>
    <ligand>
        <name>(6S)-5-formyl-5,6,7,8-tetrahydrofolate</name>
        <dbReference type="ChEBI" id="CHEBI:57457"/>
    </ligand>
</feature>
<feature type="binding site" evidence="10">
    <location>
        <begin position="225"/>
        <end position="230"/>
    </location>
    <ligand>
        <name>GTP</name>
        <dbReference type="ChEBI" id="CHEBI:37565"/>
    </ligand>
</feature>
<dbReference type="AlphaFoldDB" id="A0AA46AD52"/>
<keyword evidence="7 10" id="KW-0460">Magnesium</keyword>
<dbReference type="GO" id="GO:0005829">
    <property type="term" value="C:cytosol"/>
    <property type="evidence" value="ECO:0007669"/>
    <property type="project" value="TreeGrafter"/>
</dbReference>
<dbReference type="GO" id="GO:0002098">
    <property type="term" value="P:tRNA wobble uridine modification"/>
    <property type="evidence" value="ECO:0007669"/>
    <property type="project" value="TreeGrafter"/>
</dbReference>
<dbReference type="Gene3D" id="3.40.50.300">
    <property type="entry name" value="P-loop containing nucleotide triphosphate hydrolases"/>
    <property type="match status" value="1"/>
</dbReference>
<proteinExistence type="inferred from homology"/>
<dbReference type="InterPro" id="IPR025867">
    <property type="entry name" value="MnmE_helical"/>
</dbReference>
<dbReference type="Gene3D" id="1.20.120.430">
    <property type="entry name" value="tRNA modification GTPase MnmE domain 2"/>
    <property type="match status" value="1"/>
</dbReference>
<comment type="subunit">
    <text evidence="10">Homodimer. Heterotetramer of two MnmE and two MnmG subunits.</text>
</comment>
<keyword evidence="6 10" id="KW-0378">Hydrolase</keyword>
<dbReference type="CDD" id="cd14858">
    <property type="entry name" value="TrmE_N"/>
    <property type="match status" value="1"/>
</dbReference>
<dbReference type="Pfam" id="PF12631">
    <property type="entry name" value="MnmE_helical"/>
    <property type="match status" value="1"/>
</dbReference>
<keyword evidence="15" id="KW-1185">Reference proteome</keyword>
<evidence type="ECO:0000256" key="4">
    <source>
        <dbReference type="ARBA" id="ARBA00022723"/>
    </source>
</evidence>
<evidence type="ECO:0000256" key="1">
    <source>
        <dbReference type="ARBA" id="ARBA00011043"/>
    </source>
</evidence>
<dbReference type="PRINTS" id="PR00326">
    <property type="entry name" value="GTP1OBG"/>
</dbReference>
<keyword evidence="2 10" id="KW-0963">Cytoplasm</keyword>
<keyword evidence="9 10" id="KW-0342">GTP-binding</keyword>
<evidence type="ECO:0000259" key="13">
    <source>
        <dbReference type="PROSITE" id="PS51709"/>
    </source>
</evidence>
<dbReference type="FunFam" id="3.30.1360.120:FF:000003">
    <property type="entry name" value="tRNA modification GTPase MnmE"/>
    <property type="match status" value="1"/>
</dbReference>
<evidence type="ECO:0000256" key="10">
    <source>
        <dbReference type="HAMAP-Rule" id="MF_00379"/>
    </source>
</evidence>
<dbReference type="CDD" id="cd04164">
    <property type="entry name" value="trmE"/>
    <property type="match status" value="1"/>
</dbReference>
<feature type="domain" description="TrmE-type G" evidence="13">
    <location>
        <begin position="215"/>
        <end position="368"/>
    </location>
</feature>
<dbReference type="InterPro" id="IPR006073">
    <property type="entry name" value="GTP-bd"/>
</dbReference>
<dbReference type="Pfam" id="PF01926">
    <property type="entry name" value="MMR_HSR1"/>
    <property type="match status" value="1"/>
</dbReference>
<evidence type="ECO:0000256" key="3">
    <source>
        <dbReference type="ARBA" id="ARBA00022694"/>
    </source>
</evidence>
<feature type="binding site" evidence="10">
    <location>
        <position position="120"/>
    </location>
    <ligand>
        <name>(6S)-5-formyl-5,6,7,8-tetrahydrofolate</name>
        <dbReference type="ChEBI" id="CHEBI:57457"/>
    </ligand>
</feature>
<comment type="function">
    <text evidence="10">Exhibits a very high intrinsic GTPase hydrolysis rate. Involved in the addition of a carboxymethylaminomethyl (cmnm) group at the wobble position (U34) of certain tRNAs, forming tRNA-cmnm(5)s(2)U34.</text>
</comment>
<dbReference type="FunFam" id="3.40.50.300:FF:001376">
    <property type="entry name" value="tRNA modification GTPase MnmE"/>
    <property type="match status" value="1"/>
</dbReference>
<dbReference type="PROSITE" id="PS51709">
    <property type="entry name" value="G_TRME"/>
    <property type="match status" value="1"/>
</dbReference>
<evidence type="ECO:0000256" key="7">
    <source>
        <dbReference type="ARBA" id="ARBA00022842"/>
    </source>
</evidence>
<dbReference type="RefSeq" id="WP_265133421.1">
    <property type="nucleotide sequence ID" value="NZ_FXTX01000002.1"/>
</dbReference>
<protein>
    <recommendedName>
        <fullName evidence="10">tRNA modification GTPase MnmE</fullName>
        <ecNumber evidence="10">3.6.-.-</ecNumber>
    </recommendedName>
</protein>
<comment type="cofactor">
    <cofactor evidence="10">
        <name>K(+)</name>
        <dbReference type="ChEBI" id="CHEBI:29103"/>
    </cofactor>
    <text evidence="10">Binds 1 potassium ion per subunit.</text>
</comment>
<feature type="binding site" evidence="10">
    <location>
        <position position="22"/>
    </location>
    <ligand>
        <name>(6S)-5-formyl-5,6,7,8-tetrahydrofolate</name>
        <dbReference type="ChEBI" id="CHEBI:57457"/>
    </ligand>
</feature>
<feature type="binding site" evidence="10">
    <location>
        <begin position="244"/>
        <end position="250"/>
    </location>
    <ligand>
        <name>GTP</name>
        <dbReference type="ChEBI" id="CHEBI:37565"/>
    </ligand>
</feature>
<dbReference type="Pfam" id="PF10396">
    <property type="entry name" value="TrmE_N"/>
    <property type="match status" value="1"/>
</dbReference>
<keyword evidence="5 10" id="KW-0547">Nucleotide-binding</keyword>
<dbReference type="InterPro" id="IPR004520">
    <property type="entry name" value="GTPase_MnmE"/>
</dbReference>
<dbReference type="GO" id="GO:0042802">
    <property type="term" value="F:identical protein binding"/>
    <property type="evidence" value="ECO:0007669"/>
    <property type="project" value="UniProtKB-ARBA"/>
</dbReference>
<keyword evidence="4 10" id="KW-0479">Metal-binding</keyword>
<feature type="binding site" evidence="10">
    <location>
        <position position="229"/>
    </location>
    <ligand>
        <name>Mg(2+)</name>
        <dbReference type="ChEBI" id="CHEBI:18420"/>
    </ligand>
</feature>
<dbReference type="InterPro" id="IPR027417">
    <property type="entry name" value="P-loop_NTPase"/>
</dbReference>
<evidence type="ECO:0000256" key="9">
    <source>
        <dbReference type="ARBA" id="ARBA00023134"/>
    </source>
</evidence>
<organism evidence="14 15">
    <name type="scientific">Venenivibrio stagnispumantis</name>
    <dbReference type="NCBI Taxonomy" id="407998"/>
    <lineage>
        <taxon>Bacteria</taxon>
        <taxon>Pseudomonadati</taxon>
        <taxon>Aquificota</taxon>
        <taxon>Aquificia</taxon>
        <taxon>Aquificales</taxon>
        <taxon>Hydrogenothermaceae</taxon>
        <taxon>Venenivibrio</taxon>
    </lineage>
</organism>
<keyword evidence="8 10" id="KW-0630">Potassium</keyword>
<dbReference type="GO" id="GO:0046872">
    <property type="term" value="F:metal ion binding"/>
    <property type="evidence" value="ECO:0007669"/>
    <property type="project" value="UniProtKB-KW"/>
</dbReference>
<evidence type="ECO:0000313" key="15">
    <source>
        <dbReference type="Proteomes" id="UP001157947"/>
    </source>
</evidence>
<reference evidence="14" key="1">
    <citation type="submission" date="2017-05" db="EMBL/GenBank/DDBJ databases">
        <authorList>
            <person name="Varghese N."/>
            <person name="Submissions S."/>
        </authorList>
    </citation>
    <scope>NUCLEOTIDE SEQUENCE</scope>
    <source>
        <strain evidence="14">DSM 18763</strain>
    </source>
</reference>
<dbReference type="InterPro" id="IPR027266">
    <property type="entry name" value="TrmE/GcvT-like"/>
</dbReference>
<dbReference type="Proteomes" id="UP001157947">
    <property type="component" value="Unassembled WGS sequence"/>
</dbReference>
<dbReference type="InterPro" id="IPR005225">
    <property type="entry name" value="Small_GTP-bd"/>
</dbReference>
<gene>
    <name evidence="10" type="primary">mnmE</name>
    <name evidence="10" type="synonym">trmE</name>
    <name evidence="14" type="ORF">SAMN06264868_10292</name>
</gene>
<feature type="binding site" evidence="10">
    <location>
        <begin position="269"/>
        <end position="272"/>
    </location>
    <ligand>
        <name>GTP</name>
        <dbReference type="ChEBI" id="CHEBI:37565"/>
    </ligand>
</feature>